<accession>A0A9D7K3Y2</accession>
<keyword evidence="1" id="KW-0732">Signal</keyword>
<reference evidence="3" key="1">
    <citation type="submission" date="2020-10" db="EMBL/GenBank/DDBJ databases">
        <title>Connecting structure to function with the recovery of over 1000 high-quality activated sludge metagenome-assembled genomes encoding full-length rRNA genes using long-read sequencing.</title>
        <authorList>
            <person name="Singleton C.M."/>
            <person name="Petriglieri F."/>
            <person name="Kristensen J.M."/>
            <person name="Kirkegaard R.H."/>
            <person name="Michaelsen T.Y."/>
            <person name="Andersen M.H."/>
            <person name="Karst S.M."/>
            <person name="Dueholm M.S."/>
            <person name="Nielsen P.H."/>
            <person name="Albertsen M."/>
        </authorList>
    </citation>
    <scope>NUCLEOTIDE SEQUENCE</scope>
    <source>
        <strain evidence="3">Hirt_18-Q3-R61-65_BATAC.395</strain>
    </source>
</reference>
<comment type="caution">
    <text evidence="3">The sequence shown here is derived from an EMBL/GenBank/DDBJ whole genome shotgun (WGS) entry which is preliminary data.</text>
</comment>
<feature type="chain" id="PRO_5038985413" evidence="1">
    <location>
        <begin position="20"/>
        <end position="189"/>
    </location>
</feature>
<dbReference type="InterPro" id="IPR036298">
    <property type="entry name" value="Chalcone_isomerase_sf"/>
</dbReference>
<dbReference type="Pfam" id="PF16036">
    <property type="entry name" value="Chalcone_3"/>
    <property type="match status" value="1"/>
</dbReference>
<evidence type="ECO:0000313" key="4">
    <source>
        <dbReference type="Proteomes" id="UP000886689"/>
    </source>
</evidence>
<name>A0A9D7K3Y2_9PROT</name>
<dbReference type="SUPFAM" id="SSF54626">
    <property type="entry name" value="Chalcone isomerase"/>
    <property type="match status" value="1"/>
</dbReference>
<evidence type="ECO:0000259" key="2">
    <source>
        <dbReference type="Pfam" id="PF16036"/>
    </source>
</evidence>
<sequence>MKKVTLAAIAALAFNLSHAVEVEGFKFDDRIKLGSSELVVNGTGVRSKFGKRYVMALYLPAKAGDTKGVLAAKGPKRIAISLIKDVSGDTFASAVTKGINNNSSDAEQASLKERVKQLSDTVIALDEIKAGSSIVFDWVPEKGTILTINGQTKGKEIAGEDFFAALLKVWLGEDPVQNDLKQGLLGKAG</sequence>
<dbReference type="Proteomes" id="UP000886689">
    <property type="component" value="Unassembled WGS sequence"/>
</dbReference>
<dbReference type="PANTHER" id="PTHR47698">
    <property type="entry name" value="FATTY-ACID-BINDING PROTEIN 3, CHLOROPLASTIC"/>
    <property type="match status" value="1"/>
</dbReference>
<dbReference type="EMBL" id="JADJUC010000007">
    <property type="protein sequence ID" value="MBK8524227.1"/>
    <property type="molecule type" value="Genomic_DNA"/>
</dbReference>
<evidence type="ECO:0000256" key="1">
    <source>
        <dbReference type="SAM" id="SignalP"/>
    </source>
</evidence>
<feature type="signal peptide" evidence="1">
    <location>
        <begin position="1"/>
        <end position="19"/>
    </location>
</feature>
<protein>
    <submittedName>
        <fullName evidence="3">Chalcone isomerase family protein</fullName>
    </submittedName>
</protein>
<dbReference type="Gene3D" id="3.50.70.10">
    <property type="match status" value="1"/>
</dbReference>
<dbReference type="InterPro" id="IPR016087">
    <property type="entry name" value="Chalcone_isomerase"/>
</dbReference>
<proteinExistence type="predicted"/>
<dbReference type="GO" id="GO:0016872">
    <property type="term" value="F:intramolecular lyase activity"/>
    <property type="evidence" value="ECO:0007669"/>
    <property type="project" value="InterPro"/>
</dbReference>
<dbReference type="PANTHER" id="PTHR47698:SF2">
    <property type="entry name" value="FATTY-ACID-BINDING PROTEIN 3, CHLOROPLASTIC"/>
    <property type="match status" value="1"/>
</dbReference>
<dbReference type="AlphaFoldDB" id="A0A9D7K3Y2"/>
<organism evidence="3 4">
    <name type="scientific">Candidatus Proximibacter danicus</name>
    <dbReference type="NCBI Taxonomy" id="2954365"/>
    <lineage>
        <taxon>Bacteria</taxon>
        <taxon>Pseudomonadati</taxon>
        <taxon>Pseudomonadota</taxon>
        <taxon>Betaproteobacteria</taxon>
        <taxon>Candidatus Proximibacter</taxon>
    </lineage>
</organism>
<evidence type="ECO:0000313" key="3">
    <source>
        <dbReference type="EMBL" id="MBK8524227.1"/>
    </source>
</evidence>
<gene>
    <name evidence="3" type="ORF">IPL58_08910</name>
</gene>
<feature type="domain" description="Chalcone isomerase" evidence="2">
    <location>
        <begin position="19"/>
        <end position="186"/>
    </location>
</feature>
<keyword evidence="3" id="KW-0413">Isomerase</keyword>
<dbReference type="InterPro" id="IPR016088">
    <property type="entry name" value="Chalcone_isomerase_3-sand"/>
</dbReference>